<name>A0A0S7ENS5_9TELE</name>
<proteinExistence type="predicted"/>
<accession>A0A0S7ENS5</accession>
<dbReference type="AlphaFoldDB" id="A0A0S7ENS5"/>
<evidence type="ECO:0000313" key="1">
    <source>
        <dbReference type="EMBL" id="JAO05067.1"/>
    </source>
</evidence>
<sequence>MRFTIQLVEVGLQNPERDFPSCCCALSGGNVCLAAFISHSYSTWPDLSEVSFSVETDRRSTAGRCLPLASVFTFAVGSATFLTPHCQMRCSASRRPADR</sequence>
<reference evidence="1" key="1">
    <citation type="submission" date="2014-12" db="EMBL/GenBank/DDBJ databases">
        <title>Parallel Evolution in Life History Adaptation Evident in the Tissue-Specific Poeciliopsis prolifica transcriptome.</title>
        <authorList>
            <person name="Jue N.K."/>
            <person name="Foley R.J."/>
            <person name="Obergfell C."/>
            <person name="Reznick D.N."/>
            <person name="O'Neill R.J."/>
            <person name="O'Neill M.J."/>
        </authorList>
    </citation>
    <scope>NUCLEOTIDE SEQUENCE</scope>
</reference>
<gene>
    <name evidence="1" type="primary">PPUP9453</name>
</gene>
<dbReference type="EMBL" id="GBYX01476610">
    <property type="protein sequence ID" value="JAO05067.1"/>
    <property type="molecule type" value="Transcribed_RNA"/>
</dbReference>
<organism evidence="1">
    <name type="scientific">Poeciliopsis prolifica</name>
    <name type="common">blackstripe livebearer</name>
    <dbReference type="NCBI Taxonomy" id="188132"/>
    <lineage>
        <taxon>Eukaryota</taxon>
        <taxon>Metazoa</taxon>
        <taxon>Chordata</taxon>
        <taxon>Craniata</taxon>
        <taxon>Vertebrata</taxon>
        <taxon>Euteleostomi</taxon>
        <taxon>Actinopterygii</taxon>
        <taxon>Neopterygii</taxon>
        <taxon>Teleostei</taxon>
        <taxon>Neoteleostei</taxon>
        <taxon>Acanthomorphata</taxon>
        <taxon>Ovalentaria</taxon>
        <taxon>Atherinomorphae</taxon>
        <taxon>Cyprinodontiformes</taxon>
        <taxon>Poeciliidae</taxon>
        <taxon>Poeciliinae</taxon>
        <taxon>Poeciliopsis</taxon>
    </lineage>
</organism>
<protein>
    <submittedName>
        <fullName evidence="1">PPUP9453</fullName>
    </submittedName>
</protein>